<reference evidence="11 12" key="1">
    <citation type="submission" date="2017-04" db="EMBL/GenBank/DDBJ databases">
        <authorList>
            <person name="Afonso C.L."/>
            <person name="Miller P.J."/>
            <person name="Scott M.A."/>
            <person name="Spackman E."/>
            <person name="Goraichik I."/>
            <person name="Dimitrov K.M."/>
            <person name="Suarez D.L."/>
            <person name="Swayne D.E."/>
        </authorList>
    </citation>
    <scope>NUCLEOTIDE SEQUENCE [LARGE SCALE GENOMIC DNA]</scope>
    <source>
        <strain evidence="11 12">DSM 23236</strain>
    </source>
</reference>
<dbReference type="NCBIfam" id="TIGR03303">
    <property type="entry name" value="OM_YaeT"/>
    <property type="match status" value="1"/>
</dbReference>
<dbReference type="PANTHER" id="PTHR12815:SF23">
    <property type="entry name" value="OUTER MEMBRANE PROTEIN ASSEMBLY FACTOR BAMA"/>
    <property type="match status" value="1"/>
</dbReference>
<comment type="subunit">
    <text evidence="8">Part of the Bam complex.</text>
</comment>
<proteinExistence type="inferred from homology"/>
<comment type="similarity">
    <text evidence="8">Belongs to the BamA family.</text>
</comment>
<evidence type="ECO:0000256" key="6">
    <source>
        <dbReference type="ARBA" id="ARBA00023136"/>
    </source>
</evidence>
<dbReference type="FunFam" id="3.10.20.310:FF:000003">
    <property type="entry name" value="Outer membrane protein assembly factor BamA"/>
    <property type="match status" value="1"/>
</dbReference>
<dbReference type="PROSITE" id="PS51779">
    <property type="entry name" value="POTRA"/>
    <property type="match status" value="5"/>
</dbReference>
<keyword evidence="12" id="KW-1185">Reference proteome</keyword>
<dbReference type="InterPro" id="IPR000184">
    <property type="entry name" value="Bac_surfAg_D15"/>
</dbReference>
<feature type="signal peptide" evidence="8">
    <location>
        <begin position="1"/>
        <end position="23"/>
    </location>
</feature>
<dbReference type="InterPro" id="IPR023707">
    <property type="entry name" value="OM_assembly_BamA"/>
</dbReference>
<comment type="subcellular location">
    <subcellularLocation>
        <location evidence="8">Cell outer membrane</location>
    </subcellularLocation>
    <subcellularLocation>
        <location evidence="1">Membrane</location>
    </subcellularLocation>
</comment>
<evidence type="ECO:0000256" key="8">
    <source>
        <dbReference type="HAMAP-Rule" id="MF_01430"/>
    </source>
</evidence>
<feature type="domain" description="POTRA" evidence="10">
    <location>
        <begin position="269"/>
        <end position="347"/>
    </location>
</feature>
<dbReference type="FunFam" id="3.10.20.310:FF:000002">
    <property type="entry name" value="Outer membrane protein assembly factor BamA"/>
    <property type="match status" value="1"/>
</dbReference>
<keyword evidence="6 8" id="KW-0472">Membrane</keyword>
<evidence type="ECO:0000256" key="9">
    <source>
        <dbReference type="NCBIfam" id="TIGR03303"/>
    </source>
</evidence>
<dbReference type="GO" id="GO:1990063">
    <property type="term" value="C:Bam protein complex"/>
    <property type="evidence" value="ECO:0007669"/>
    <property type="project" value="TreeGrafter"/>
</dbReference>
<dbReference type="GO" id="GO:0043165">
    <property type="term" value="P:Gram-negative-bacterium-type cell outer membrane assembly"/>
    <property type="evidence" value="ECO:0007669"/>
    <property type="project" value="UniProtKB-UniRule"/>
</dbReference>
<evidence type="ECO:0000256" key="7">
    <source>
        <dbReference type="ARBA" id="ARBA00023237"/>
    </source>
</evidence>
<dbReference type="Gene3D" id="2.40.160.50">
    <property type="entry name" value="membrane protein fhac: a member of the omp85/tpsb transporter family"/>
    <property type="match status" value="1"/>
</dbReference>
<evidence type="ECO:0000256" key="4">
    <source>
        <dbReference type="ARBA" id="ARBA00022729"/>
    </source>
</evidence>
<evidence type="ECO:0000256" key="2">
    <source>
        <dbReference type="ARBA" id="ARBA00022452"/>
    </source>
</evidence>
<feature type="domain" description="POTRA" evidence="10">
    <location>
        <begin position="27"/>
        <end position="94"/>
    </location>
</feature>
<dbReference type="RefSeq" id="WP_084090614.1">
    <property type="nucleotide sequence ID" value="NZ_FWXD01000010.1"/>
</dbReference>
<evidence type="ECO:0000256" key="5">
    <source>
        <dbReference type="ARBA" id="ARBA00022737"/>
    </source>
</evidence>
<dbReference type="InterPro" id="IPR010827">
    <property type="entry name" value="BamA/TamA_POTRA"/>
</dbReference>
<organism evidence="11 12">
    <name type="scientific">Andreprevotia lacus DSM 23236</name>
    <dbReference type="NCBI Taxonomy" id="1121001"/>
    <lineage>
        <taxon>Bacteria</taxon>
        <taxon>Pseudomonadati</taxon>
        <taxon>Pseudomonadota</taxon>
        <taxon>Betaproteobacteria</taxon>
        <taxon>Neisseriales</taxon>
        <taxon>Chitinibacteraceae</taxon>
        <taxon>Andreprevotia</taxon>
    </lineage>
</organism>
<protein>
    <recommendedName>
        <fullName evidence="8 9">Outer membrane protein assembly factor BamA</fullName>
    </recommendedName>
</protein>
<evidence type="ECO:0000313" key="12">
    <source>
        <dbReference type="Proteomes" id="UP000192761"/>
    </source>
</evidence>
<dbReference type="OrthoDB" id="9803054at2"/>
<dbReference type="HAMAP" id="MF_01430">
    <property type="entry name" value="OM_assembly_BamA"/>
    <property type="match status" value="1"/>
</dbReference>
<feature type="domain" description="POTRA" evidence="10">
    <location>
        <begin position="350"/>
        <end position="424"/>
    </location>
</feature>
<dbReference type="Gene3D" id="3.10.20.310">
    <property type="entry name" value="membrane protein fhac"/>
    <property type="match status" value="5"/>
</dbReference>
<dbReference type="InterPro" id="IPR039910">
    <property type="entry name" value="D15-like"/>
</dbReference>
<dbReference type="PIRSF" id="PIRSF006076">
    <property type="entry name" value="OM_assembly_OMP85"/>
    <property type="match status" value="1"/>
</dbReference>
<dbReference type="Pfam" id="PF01103">
    <property type="entry name" value="Omp85"/>
    <property type="match status" value="1"/>
</dbReference>
<dbReference type="STRING" id="1121001.SAMN02745857_01954"/>
<gene>
    <name evidence="8" type="primary">bamA</name>
    <name evidence="11" type="ORF">SAMN02745857_01954</name>
</gene>
<dbReference type="GO" id="GO:0051205">
    <property type="term" value="P:protein insertion into membrane"/>
    <property type="evidence" value="ECO:0007669"/>
    <property type="project" value="UniProtKB-UniRule"/>
</dbReference>
<dbReference type="InterPro" id="IPR034746">
    <property type="entry name" value="POTRA"/>
</dbReference>
<keyword evidence="5 8" id="KW-0677">Repeat</keyword>
<accession>A0A1W1XMK1</accession>
<keyword evidence="4 8" id="KW-0732">Signal</keyword>
<keyword evidence="7 8" id="KW-0998">Cell outer membrane</keyword>
<feature type="chain" id="PRO_5013414927" description="Outer membrane protein assembly factor BamA" evidence="8">
    <location>
        <begin position="24"/>
        <end position="762"/>
    </location>
</feature>
<evidence type="ECO:0000313" key="11">
    <source>
        <dbReference type="EMBL" id="SMC24761.1"/>
    </source>
</evidence>
<feature type="domain" description="POTRA" evidence="10">
    <location>
        <begin position="95"/>
        <end position="175"/>
    </location>
</feature>
<name>A0A1W1XMK1_9NEIS</name>
<sequence length="762" mass="84397" precursor="true">MTLKPLSLLLAAALGTVSLQALAIDPFKVRDIRVEGLQRTDVGTVFNYLPVKVGDTFDDNKASEAIKALFATGFFNDVRVEAEGDLLIVTVEERPTIAQINIGGSKLLEKDQIKNALKLQNFAEGRIFDQSTLDTAVQELKQEYYSRGRYSVIINTTVTKLDRNRVGVEFSISDGAIAKIQQINIVGNKVFSESDLADEFSLSTGGWLTWYTRSDQYSKPKLSADLEKLRSYYLDRGYIEFNIDSTQVALSENREDIYLTINVSEGEQYKIGEVKIVGDTVVSHEELAKLITVSRGEVFSREKLNKSSAALIDKMADAGYAFANVNAVPDLNKDTHTANFTFYVDPGRKIYVRRINISGNNRTRDEVIRRELRQVESAQYDGAKVKRSKERLQQLDYFDEVTIDTPIVPEATDQVDMNVRVTEKKTGSFNVGVGYGQSEGIVFIMSLSQNNFLGSGKQFTSEVNTSQASKTVSFSLLEPYFTPDGVSLGYSAFLRTVDSNETNTGNYSTTGWGMGLQSGVPISETNRLNFAGNYENLKIKTNTSSPQRVMDFVKRYGDSVQTYSVSGAFGRDSRNSATYPTDGMLSRVNLEFALPNSTVDYYKLSGQNQIFWSPFSPSLTFEWNVNAGYGKGYGNSTFPFYKNFYVGGVDSLRGYNYGTAGPKDENGDGTGGSSFVTNSFEVFFPFPGLKDDKSARLSLFVDSGASWGDGQKMGVSDMRYSAGAAFTWISPIGPIKLSYAKPFKAQTGDKLQPVQFQLGRVF</sequence>
<keyword evidence="3 8" id="KW-0812">Transmembrane</keyword>
<evidence type="ECO:0000256" key="3">
    <source>
        <dbReference type="ARBA" id="ARBA00022692"/>
    </source>
</evidence>
<comment type="function">
    <text evidence="8">Part of the outer membrane protein assembly complex, which is involved in assembly and insertion of beta-barrel proteins into the outer membrane.</text>
</comment>
<feature type="domain" description="POTRA" evidence="10">
    <location>
        <begin position="178"/>
        <end position="266"/>
    </location>
</feature>
<dbReference type="Proteomes" id="UP000192761">
    <property type="component" value="Unassembled WGS sequence"/>
</dbReference>
<dbReference type="AlphaFoldDB" id="A0A1W1XMK1"/>
<dbReference type="Pfam" id="PF07244">
    <property type="entry name" value="POTRA"/>
    <property type="match status" value="5"/>
</dbReference>
<evidence type="ECO:0000256" key="1">
    <source>
        <dbReference type="ARBA" id="ARBA00004370"/>
    </source>
</evidence>
<dbReference type="EMBL" id="FWXD01000010">
    <property type="protein sequence ID" value="SMC24761.1"/>
    <property type="molecule type" value="Genomic_DNA"/>
</dbReference>
<dbReference type="PANTHER" id="PTHR12815">
    <property type="entry name" value="SORTING AND ASSEMBLY MACHINERY SAMM50 PROTEIN FAMILY MEMBER"/>
    <property type="match status" value="1"/>
</dbReference>
<keyword evidence="2 8" id="KW-1134">Transmembrane beta strand</keyword>
<evidence type="ECO:0000259" key="10">
    <source>
        <dbReference type="PROSITE" id="PS51779"/>
    </source>
</evidence>